<dbReference type="InterPro" id="IPR005625">
    <property type="entry name" value="PepSY-ass_TM"/>
</dbReference>
<feature type="transmembrane region" description="Helical" evidence="1">
    <location>
        <begin position="183"/>
        <end position="203"/>
    </location>
</feature>
<dbReference type="PANTHER" id="PTHR34219">
    <property type="entry name" value="IRON-REGULATED INNER MEMBRANE PROTEIN-RELATED"/>
    <property type="match status" value="1"/>
</dbReference>
<feature type="transmembrane region" description="Helical" evidence="1">
    <location>
        <begin position="153"/>
        <end position="176"/>
    </location>
</feature>
<dbReference type="PANTHER" id="PTHR34219:SF5">
    <property type="entry name" value="BLR4505 PROTEIN"/>
    <property type="match status" value="1"/>
</dbReference>
<keyword evidence="1" id="KW-0472">Membrane</keyword>
<dbReference type="Proteomes" id="UP000253083">
    <property type="component" value="Unassembled WGS sequence"/>
</dbReference>
<dbReference type="OrthoDB" id="7238323at2"/>
<dbReference type="EMBL" id="QNRT01000001">
    <property type="protein sequence ID" value="RBP52929.1"/>
    <property type="molecule type" value="Genomic_DNA"/>
</dbReference>
<accession>A0A395JN04</accession>
<dbReference type="RefSeq" id="WP_113952538.1">
    <property type="nucleotide sequence ID" value="NZ_QNRT01000001.1"/>
</dbReference>
<keyword evidence="1" id="KW-1133">Transmembrane helix</keyword>
<organism evidence="2 3">
    <name type="scientific">Arenicella xantha</name>
    <dbReference type="NCBI Taxonomy" id="644221"/>
    <lineage>
        <taxon>Bacteria</taxon>
        <taxon>Pseudomonadati</taxon>
        <taxon>Pseudomonadota</taxon>
        <taxon>Gammaproteobacteria</taxon>
        <taxon>Arenicellales</taxon>
        <taxon>Arenicellaceae</taxon>
        <taxon>Arenicella</taxon>
    </lineage>
</organism>
<evidence type="ECO:0000313" key="2">
    <source>
        <dbReference type="EMBL" id="RBP52929.1"/>
    </source>
</evidence>
<dbReference type="Pfam" id="PF03929">
    <property type="entry name" value="PepSY_TM"/>
    <property type="match status" value="1"/>
</dbReference>
<proteinExistence type="predicted"/>
<feature type="transmembrane region" description="Helical" evidence="1">
    <location>
        <begin position="340"/>
        <end position="362"/>
    </location>
</feature>
<evidence type="ECO:0000256" key="1">
    <source>
        <dbReference type="SAM" id="Phobius"/>
    </source>
</evidence>
<comment type="caution">
    <text evidence="2">The sequence shown here is derived from an EMBL/GenBank/DDBJ whole genome shotgun (WGS) entry which is preliminary data.</text>
</comment>
<protein>
    <submittedName>
        <fullName evidence="2">Putative iron-regulated membrane protein</fullName>
    </submittedName>
</protein>
<evidence type="ECO:0000313" key="3">
    <source>
        <dbReference type="Proteomes" id="UP000253083"/>
    </source>
</evidence>
<dbReference type="AlphaFoldDB" id="A0A395JN04"/>
<keyword evidence="1" id="KW-0812">Transmembrane</keyword>
<keyword evidence="3" id="KW-1185">Reference proteome</keyword>
<name>A0A395JN04_9GAMM</name>
<gene>
    <name evidence="2" type="ORF">DFR28_101313</name>
</gene>
<dbReference type="InParanoid" id="A0A395JN04"/>
<sequence>MVKIILTRTYWLACAATALLLVIVALTGSVQAYYYEIDEWLNPDFYQTDNNRPMLPPAEIIAQFEAQVPSAEVWYQQVAEEPGRSSMLAVSPRKPLGKQAAQKLEYNYYYVDPSNGEIIGARAWGKCCFEPENLVNYLYELHHSLTIPGARGFQLIGAVACLWLLACLSLLARALIAKKGATWLSLSAPATIIVALVMLPFAISSIAMNFSAEIFKPITSVFSPVKPSVYEEYGSKAEQDFGDRNLSYTDAYNLATGLGAQRNWPYPIGELFYSRAYNFYGMAFGSRDPSGMGNNWLYLSGVDGRIVAIKTPAQGTAGDLFYFSQLPLHSGRLLGTASQFWVFLVGLLTAALSFKVFLYALLRSLKGSIRHRRS</sequence>
<reference evidence="2 3" key="1">
    <citation type="submission" date="2018-06" db="EMBL/GenBank/DDBJ databases">
        <title>Genomic Encyclopedia of Type Strains, Phase IV (KMG-IV): sequencing the most valuable type-strain genomes for metagenomic binning, comparative biology and taxonomic classification.</title>
        <authorList>
            <person name="Goeker M."/>
        </authorList>
    </citation>
    <scope>NUCLEOTIDE SEQUENCE [LARGE SCALE GENOMIC DNA]</scope>
    <source>
        <strain evidence="2 3">DSM 24032</strain>
    </source>
</reference>